<feature type="compositionally biased region" description="Polar residues" evidence="2">
    <location>
        <begin position="340"/>
        <end position="359"/>
    </location>
</feature>
<name>A0ABP0TLR9_9BRYO</name>
<feature type="compositionally biased region" description="Pro residues" evidence="2">
    <location>
        <begin position="102"/>
        <end position="116"/>
    </location>
</feature>
<dbReference type="InterPro" id="IPR006868">
    <property type="entry name" value="DUF630"/>
</dbReference>
<feature type="region of interest" description="Disordered" evidence="2">
    <location>
        <begin position="329"/>
        <end position="359"/>
    </location>
</feature>
<feature type="compositionally biased region" description="Pro residues" evidence="2">
    <location>
        <begin position="81"/>
        <end position="95"/>
    </location>
</feature>
<dbReference type="Pfam" id="PF04783">
    <property type="entry name" value="DUF630"/>
    <property type="match status" value="1"/>
</dbReference>
<accession>A0ABP0TLR9</accession>
<feature type="region of interest" description="Disordered" evidence="2">
    <location>
        <begin position="81"/>
        <end position="120"/>
    </location>
</feature>
<feature type="compositionally biased region" description="Pro residues" evidence="2">
    <location>
        <begin position="657"/>
        <end position="668"/>
    </location>
</feature>
<feature type="compositionally biased region" description="Low complexity" evidence="2">
    <location>
        <begin position="669"/>
        <end position="681"/>
    </location>
</feature>
<evidence type="ECO:0008006" key="7">
    <source>
        <dbReference type="Google" id="ProtNLM"/>
    </source>
</evidence>
<keyword evidence="1" id="KW-0175">Coiled coil</keyword>
<feature type="region of interest" description="Disordered" evidence="2">
    <location>
        <begin position="217"/>
        <end position="247"/>
    </location>
</feature>
<feature type="compositionally biased region" description="Basic and acidic residues" evidence="2">
    <location>
        <begin position="236"/>
        <end position="247"/>
    </location>
</feature>
<evidence type="ECO:0000256" key="2">
    <source>
        <dbReference type="SAM" id="MobiDB-lite"/>
    </source>
</evidence>
<dbReference type="PANTHER" id="PTHR21450">
    <property type="entry name" value="PROTEIN ALTERED PHOSPHATE STARVATION RESPONSE 1"/>
    <property type="match status" value="1"/>
</dbReference>
<organism evidence="5 6">
    <name type="scientific">Sphagnum troendelagicum</name>
    <dbReference type="NCBI Taxonomy" id="128251"/>
    <lineage>
        <taxon>Eukaryota</taxon>
        <taxon>Viridiplantae</taxon>
        <taxon>Streptophyta</taxon>
        <taxon>Embryophyta</taxon>
        <taxon>Bryophyta</taxon>
        <taxon>Sphagnophytina</taxon>
        <taxon>Sphagnopsida</taxon>
        <taxon>Sphagnales</taxon>
        <taxon>Sphagnaceae</taxon>
        <taxon>Sphagnum</taxon>
    </lineage>
</organism>
<feature type="compositionally biased region" description="Acidic residues" evidence="2">
    <location>
        <begin position="219"/>
        <end position="232"/>
    </location>
</feature>
<dbReference type="InterPro" id="IPR006867">
    <property type="entry name" value="DUF632"/>
</dbReference>
<feature type="domain" description="DUF632" evidence="3">
    <location>
        <begin position="294"/>
        <end position="618"/>
    </location>
</feature>
<evidence type="ECO:0000256" key="1">
    <source>
        <dbReference type="SAM" id="Coils"/>
    </source>
</evidence>
<dbReference type="Pfam" id="PF04782">
    <property type="entry name" value="DUF632"/>
    <property type="match status" value="1"/>
</dbReference>
<evidence type="ECO:0000313" key="5">
    <source>
        <dbReference type="EMBL" id="CAK9199747.1"/>
    </source>
</evidence>
<dbReference type="Proteomes" id="UP001497512">
    <property type="component" value="Chromosome 12"/>
</dbReference>
<dbReference type="PANTHER" id="PTHR21450:SF23">
    <property type="entry name" value="PROTEIN ALTERED PHOSPHATE STARVATION RESPONSE 1"/>
    <property type="match status" value="1"/>
</dbReference>
<feature type="domain" description="DUF630" evidence="4">
    <location>
        <begin position="1"/>
        <end position="59"/>
    </location>
</feature>
<dbReference type="EMBL" id="OZ019904">
    <property type="protein sequence ID" value="CAK9199747.1"/>
    <property type="molecule type" value="Genomic_DNA"/>
</dbReference>
<gene>
    <name evidence="5" type="ORF">CSSPTR1EN2_LOCUS5091</name>
</gene>
<evidence type="ECO:0000259" key="3">
    <source>
        <dbReference type="Pfam" id="PF04782"/>
    </source>
</evidence>
<keyword evidence="6" id="KW-1185">Reference proteome</keyword>
<feature type="coiled-coil region" evidence="1">
    <location>
        <begin position="395"/>
        <end position="422"/>
    </location>
</feature>
<reference evidence="5" key="1">
    <citation type="submission" date="2024-02" db="EMBL/GenBank/DDBJ databases">
        <authorList>
            <consortium name="ELIXIR-Norway"/>
            <consortium name="Elixir Norway"/>
        </authorList>
    </citation>
    <scope>NUCLEOTIDE SEQUENCE</scope>
</reference>
<sequence>MGCNNSKIDSDEAVARCKARKRFMKQAVDSRHAFATSHAHYVIALKGMGAAFRQFAEGEVKDLAAAKDSIDSPSIAVLALPPSPLPKPPPPPPMSPNLLSPSLPPSPPPPPLPPSSPSVEFRRLNNRSLWSDESSEAVRVVDNSSPPPPLITPIGYDDDWKYSFEAPPPIAYSSWHDLFFDPFRPAPGSYQYTVLSKQNSQDEESQHMRTYDNRLAQVQEDDDIPDLEDVDTDGPAPKDSDSDDIKDSAGAITKFEPEPSAPKGTVDRNLFKGAVKLNRELAIVVQETGGRDVLDVFKEVDDLFLKVADSAEKVSHILETKKVHYHSSFSESLRGKSGSPGHQRNPSNASTLSDETTSIGSRMRSFSSFRSTAWAEGCGMSGSHASTLERLYAWEKKLYLEVKGAENLRAELEKKCLLYRNQDAKGEDQVAIDKTQAHIKTLQTRMVVSIQAVDGAATEIQQLRDDELYPHLLDLLEGMMVMWKDMALTHQAQMKAVEDLKRLGNSAASEPTTSFHRHSTIQLEAALNKWTMTLEKVVSTQRDYMKNLTGWLRISLMQFPDNMDRTGLRSPSCSPGSPLQSVGASPIFDLCQQWQASLDQLPDRVAMEAIAGFSAVVREMLRLQWEELKIKKRVETFARELEKRETALFSASTREPPSLPLPPHPPRSPGTSSSDSDSNEDNLSLIVREGMTERADVIERRMRMEASKRKLELEQEAERKAHIDTRAYTLNSLRTGLPYMFQALVTFSNEEADIYDMLYTLGANSKLPRLTDK</sequence>
<proteinExistence type="predicted"/>
<evidence type="ECO:0000259" key="4">
    <source>
        <dbReference type="Pfam" id="PF04783"/>
    </source>
</evidence>
<protein>
    <recommendedName>
        <fullName evidence="7">BZIP transcription factor</fullName>
    </recommendedName>
</protein>
<feature type="region of interest" description="Disordered" evidence="2">
    <location>
        <begin position="648"/>
        <end position="681"/>
    </location>
</feature>
<evidence type="ECO:0000313" key="6">
    <source>
        <dbReference type="Proteomes" id="UP001497512"/>
    </source>
</evidence>